<dbReference type="PANTHER" id="PTHR36166">
    <property type="entry name" value="CHROMOSOME 9, WHOLE GENOME SHOTGUN SEQUENCE"/>
    <property type="match status" value="1"/>
</dbReference>
<evidence type="ECO:0000313" key="2">
    <source>
        <dbReference type="Proteomes" id="UP001215956"/>
    </source>
</evidence>
<comment type="caution">
    <text evidence="1">The sequence shown here is derived from an EMBL/GenBank/DDBJ whole genome shotgun (WGS) entry which is preliminary data.</text>
</comment>
<proteinExistence type="predicted"/>
<dbReference type="SUPFAM" id="SSF55961">
    <property type="entry name" value="Bet v1-like"/>
    <property type="match status" value="1"/>
</dbReference>
<evidence type="ECO:0000313" key="1">
    <source>
        <dbReference type="EMBL" id="MDF0593902.1"/>
    </source>
</evidence>
<dbReference type="EMBL" id="JARFPL010000035">
    <property type="protein sequence ID" value="MDF0593902.1"/>
    <property type="molecule type" value="Genomic_DNA"/>
</dbReference>
<organism evidence="1 2">
    <name type="scientific">Candidatus Methanocrinis alkalitolerans</name>
    <dbReference type="NCBI Taxonomy" id="3033395"/>
    <lineage>
        <taxon>Archaea</taxon>
        <taxon>Methanobacteriati</taxon>
        <taxon>Methanobacteriota</taxon>
        <taxon>Stenosarchaea group</taxon>
        <taxon>Methanomicrobia</taxon>
        <taxon>Methanotrichales</taxon>
        <taxon>Methanotrichaceae</taxon>
        <taxon>Methanocrinis</taxon>
    </lineage>
</organism>
<dbReference type="CDD" id="cd07822">
    <property type="entry name" value="SRPBCC_4"/>
    <property type="match status" value="1"/>
</dbReference>
<sequence>MFRKEIRDEIEIRGSPEAVWKALTDFESFGEWNTFMRPVVGVAEEGARLRVQIRPPGGRAMAFRPMVTTAVPNRELRWLGRLFLPGLLDGEHIFEIEPLVPEGVRFVQREVFRGLLIPLMGKRIEETLAGFEEMNRALKERVEGDGDDEEGWG</sequence>
<dbReference type="RefSeq" id="WP_316969603.1">
    <property type="nucleotide sequence ID" value="NZ_JARFPL010000035.1"/>
</dbReference>
<keyword evidence="2" id="KW-1185">Reference proteome</keyword>
<dbReference type="Gene3D" id="3.30.530.20">
    <property type="match status" value="1"/>
</dbReference>
<dbReference type="PANTHER" id="PTHR36166:SF1">
    <property type="entry name" value="SRPBCC DOMAIN-CONTAINING PROTEIN"/>
    <property type="match status" value="1"/>
</dbReference>
<dbReference type="InterPro" id="IPR023393">
    <property type="entry name" value="START-like_dom_sf"/>
</dbReference>
<accession>A0ABT5XGQ4</accession>
<dbReference type="InterPro" id="IPR019587">
    <property type="entry name" value="Polyketide_cyclase/dehydratase"/>
</dbReference>
<dbReference type="Pfam" id="PF10604">
    <property type="entry name" value="Polyketide_cyc2"/>
    <property type="match status" value="1"/>
</dbReference>
<reference evidence="1 2" key="1">
    <citation type="submission" date="2023-03" db="EMBL/GenBank/DDBJ databases">
        <title>Whole genome sequencing of Methanotrichaceae archaeon M04Ac.</title>
        <authorList>
            <person name="Khomyakova M.A."/>
            <person name="Merkel A.Y."/>
            <person name="Slobodkin A.I."/>
        </authorList>
    </citation>
    <scope>NUCLEOTIDE SEQUENCE [LARGE SCALE GENOMIC DNA]</scope>
    <source>
        <strain evidence="1 2">M04Ac</strain>
    </source>
</reference>
<gene>
    <name evidence="1" type="ORF">P0O24_09950</name>
</gene>
<name>A0ABT5XGQ4_9EURY</name>
<dbReference type="Proteomes" id="UP001215956">
    <property type="component" value="Unassembled WGS sequence"/>
</dbReference>
<protein>
    <submittedName>
        <fullName evidence="1">SRPBCC domain-containing protein</fullName>
    </submittedName>
</protein>